<comment type="caution">
    <text evidence="1">The sequence shown here is derived from an EMBL/GenBank/DDBJ whole genome shotgun (WGS) entry which is preliminary data.</text>
</comment>
<dbReference type="Gramene" id="OMO87991">
    <property type="protein sequence ID" value="OMO87991"/>
    <property type="gene ID" value="CCACVL1_08611"/>
</dbReference>
<sequence length="42" mass="4684">MANNHLKGEISVEYCELDHLRILDLSAEPGLARTQGHGHGWD</sequence>
<accession>A0A1R3IZK2</accession>
<keyword evidence="2" id="KW-1185">Reference proteome</keyword>
<gene>
    <name evidence="1" type="ORF">CCACVL1_08611</name>
</gene>
<dbReference type="AlphaFoldDB" id="A0A1R3IZK2"/>
<name>A0A1R3IZK2_COCAP</name>
<protein>
    <submittedName>
        <fullName evidence="1">Uncharacterized protein</fullName>
    </submittedName>
</protein>
<evidence type="ECO:0000313" key="1">
    <source>
        <dbReference type="EMBL" id="OMO87991.1"/>
    </source>
</evidence>
<organism evidence="1 2">
    <name type="scientific">Corchorus capsularis</name>
    <name type="common">Jute</name>
    <dbReference type="NCBI Taxonomy" id="210143"/>
    <lineage>
        <taxon>Eukaryota</taxon>
        <taxon>Viridiplantae</taxon>
        <taxon>Streptophyta</taxon>
        <taxon>Embryophyta</taxon>
        <taxon>Tracheophyta</taxon>
        <taxon>Spermatophyta</taxon>
        <taxon>Magnoliopsida</taxon>
        <taxon>eudicotyledons</taxon>
        <taxon>Gunneridae</taxon>
        <taxon>Pentapetalae</taxon>
        <taxon>rosids</taxon>
        <taxon>malvids</taxon>
        <taxon>Malvales</taxon>
        <taxon>Malvaceae</taxon>
        <taxon>Grewioideae</taxon>
        <taxon>Apeibeae</taxon>
        <taxon>Corchorus</taxon>
    </lineage>
</organism>
<reference evidence="1 2" key="1">
    <citation type="submission" date="2013-09" db="EMBL/GenBank/DDBJ databases">
        <title>Corchorus capsularis genome sequencing.</title>
        <authorList>
            <person name="Alam M."/>
            <person name="Haque M.S."/>
            <person name="Islam M.S."/>
            <person name="Emdad E.M."/>
            <person name="Islam M.M."/>
            <person name="Ahmed B."/>
            <person name="Halim A."/>
            <person name="Hossen Q.M.M."/>
            <person name="Hossain M.Z."/>
            <person name="Ahmed R."/>
            <person name="Khan M.M."/>
            <person name="Islam R."/>
            <person name="Rashid M.M."/>
            <person name="Khan S.A."/>
            <person name="Rahman M.S."/>
            <person name="Alam M."/>
        </authorList>
    </citation>
    <scope>NUCLEOTIDE SEQUENCE [LARGE SCALE GENOMIC DNA]</scope>
    <source>
        <strain evidence="2">cv. CVL-1</strain>
        <tissue evidence="1">Whole seedling</tissue>
    </source>
</reference>
<dbReference type="Proteomes" id="UP000188268">
    <property type="component" value="Unassembled WGS sequence"/>
</dbReference>
<proteinExistence type="predicted"/>
<dbReference type="EMBL" id="AWWV01009121">
    <property type="protein sequence ID" value="OMO87991.1"/>
    <property type="molecule type" value="Genomic_DNA"/>
</dbReference>
<evidence type="ECO:0000313" key="2">
    <source>
        <dbReference type="Proteomes" id="UP000188268"/>
    </source>
</evidence>